<sequence length="164" mass="18759">MEAIATALKNSIRPFLWVVKKPDYNSPDKSRELPLEFKEMIKNLLSSPASVGRKTHSAHFSLHFEWCWVAPSWCSAEKSVLNLLDLSRRRRLKVEKISRDEQTSTGHKSPIKASILVSRSSSTACYESNIEAHVVYEVRKIMEISFSDGVWSSAFRYFASLLFC</sequence>
<name>A0AA39VDQ6_ACESA</name>
<gene>
    <name evidence="1" type="ORF">LWI29_029738</name>
</gene>
<dbReference type="Proteomes" id="UP001168877">
    <property type="component" value="Unassembled WGS sequence"/>
</dbReference>
<reference evidence="1" key="2">
    <citation type="submission" date="2023-06" db="EMBL/GenBank/DDBJ databases">
        <authorList>
            <person name="Swenson N.G."/>
            <person name="Wegrzyn J.L."/>
            <person name="Mcevoy S.L."/>
        </authorList>
    </citation>
    <scope>NUCLEOTIDE SEQUENCE</scope>
    <source>
        <strain evidence="1">NS2018</strain>
        <tissue evidence="1">Leaf</tissue>
    </source>
</reference>
<keyword evidence="2" id="KW-1185">Reference proteome</keyword>
<reference evidence="1" key="1">
    <citation type="journal article" date="2022" name="Plant J.">
        <title>Strategies of tolerance reflected in two North American maple genomes.</title>
        <authorList>
            <person name="McEvoy S.L."/>
            <person name="Sezen U.U."/>
            <person name="Trouern-Trend A."/>
            <person name="McMahon S.M."/>
            <person name="Schaberg P.G."/>
            <person name="Yang J."/>
            <person name="Wegrzyn J.L."/>
            <person name="Swenson N.G."/>
        </authorList>
    </citation>
    <scope>NUCLEOTIDE SEQUENCE</scope>
    <source>
        <strain evidence="1">NS2018</strain>
    </source>
</reference>
<comment type="caution">
    <text evidence="1">The sequence shown here is derived from an EMBL/GenBank/DDBJ whole genome shotgun (WGS) entry which is preliminary data.</text>
</comment>
<dbReference type="AlphaFoldDB" id="A0AA39VDQ6"/>
<proteinExistence type="predicted"/>
<evidence type="ECO:0000313" key="1">
    <source>
        <dbReference type="EMBL" id="KAK0582804.1"/>
    </source>
</evidence>
<accession>A0AA39VDQ6</accession>
<dbReference type="EMBL" id="JAUESC010000384">
    <property type="protein sequence ID" value="KAK0582804.1"/>
    <property type="molecule type" value="Genomic_DNA"/>
</dbReference>
<evidence type="ECO:0000313" key="2">
    <source>
        <dbReference type="Proteomes" id="UP001168877"/>
    </source>
</evidence>
<organism evidence="1 2">
    <name type="scientific">Acer saccharum</name>
    <name type="common">Sugar maple</name>
    <dbReference type="NCBI Taxonomy" id="4024"/>
    <lineage>
        <taxon>Eukaryota</taxon>
        <taxon>Viridiplantae</taxon>
        <taxon>Streptophyta</taxon>
        <taxon>Embryophyta</taxon>
        <taxon>Tracheophyta</taxon>
        <taxon>Spermatophyta</taxon>
        <taxon>Magnoliopsida</taxon>
        <taxon>eudicotyledons</taxon>
        <taxon>Gunneridae</taxon>
        <taxon>Pentapetalae</taxon>
        <taxon>rosids</taxon>
        <taxon>malvids</taxon>
        <taxon>Sapindales</taxon>
        <taxon>Sapindaceae</taxon>
        <taxon>Hippocastanoideae</taxon>
        <taxon>Acereae</taxon>
        <taxon>Acer</taxon>
    </lineage>
</organism>
<protein>
    <submittedName>
        <fullName evidence="1">Uncharacterized protein</fullName>
    </submittedName>
</protein>